<organism evidence="5 6">
    <name type="scientific">Fluviicoccus keumensis</name>
    <dbReference type="NCBI Taxonomy" id="1435465"/>
    <lineage>
        <taxon>Bacteria</taxon>
        <taxon>Pseudomonadati</taxon>
        <taxon>Pseudomonadota</taxon>
        <taxon>Gammaproteobacteria</taxon>
        <taxon>Moraxellales</taxon>
        <taxon>Moraxellaceae</taxon>
        <taxon>Fluviicoccus</taxon>
    </lineage>
</organism>
<dbReference type="SUPFAM" id="SSF49503">
    <property type="entry name" value="Cupredoxins"/>
    <property type="match status" value="1"/>
</dbReference>
<dbReference type="GO" id="GO:0005507">
    <property type="term" value="F:copper ion binding"/>
    <property type="evidence" value="ECO:0007669"/>
    <property type="project" value="InterPro"/>
</dbReference>
<dbReference type="EMBL" id="SHKX01000003">
    <property type="protein sequence ID" value="RZU48148.1"/>
    <property type="molecule type" value="Genomic_DNA"/>
</dbReference>
<dbReference type="Pfam" id="PF00127">
    <property type="entry name" value="Copper-bind"/>
    <property type="match status" value="1"/>
</dbReference>
<feature type="domain" description="Blue (type 1) copper" evidence="4">
    <location>
        <begin position="68"/>
        <end position="165"/>
    </location>
</feature>
<name>A0A4Q7ZC04_9GAMM</name>
<evidence type="ECO:0000256" key="1">
    <source>
        <dbReference type="ARBA" id="ARBA00022723"/>
    </source>
</evidence>
<dbReference type="PANTHER" id="PTHR38439:SF3">
    <property type="entry name" value="COPPER-RESISTANT CUPROPROTEIN COPI"/>
    <property type="match status" value="1"/>
</dbReference>
<dbReference type="GO" id="GO:0009055">
    <property type="term" value="F:electron transfer activity"/>
    <property type="evidence" value="ECO:0007669"/>
    <property type="project" value="InterPro"/>
</dbReference>
<dbReference type="Gene3D" id="2.60.40.420">
    <property type="entry name" value="Cupredoxins - blue copper proteins"/>
    <property type="match status" value="1"/>
</dbReference>
<dbReference type="CDD" id="cd04211">
    <property type="entry name" value="Cupredoxin_like_2"/>
    <property type="match status" value="1"/>
</dbReference>
<dbReference type="PROSITE" id="PS00079">
    <property type="entry name" value="MULTICOPPER_OXIDASE1"/>
    <property type="match status" value="1"/>
</dbReference>
<keyword evidence="1" id="KW-0479">Metal-binding</keyword>
<feature type="signal peptide" evidence="3">
    <location>
        <begin position="1"/>
        <end position="23"/>
    </location>
</feature>
<evidence type="ECO:0000313" key="5">
    <source>
        <dbReference type="EMBL" id="RZU48148.1"/>
    </source>
</evidence>
<dbReference type="InterPro" id="IPR008972">
    <property type="entry name" value="Cupredoxin"/>
</dbReference>
<proteinExistence type="predicted"/>
<keyword evidence="6" id="KW-1185">Reference proteome</keyword>
<dbReference type="OrthoDB" id="9816061at2"/>
<accession>A0A4Q7ZC04</accession>
<sequence>MTVSLALWWAALPLLLTVNLAQAHGDEHIDPNMTVDNPITSEETPYGRQGMTRDVARTIEIRLDDSPRFNPDLITVTTGETVRLRLMNTGQQPHEFVLGTPDSLKAHAAMMMQIPDMAHADPNLIRIETGKSSDLIWQFTRAGNFEYACLIPGHWQAGMQGRVTVLPPAPNSLPPL</sequence>
<protein>
    <submittedName>
        <fullName evidence="5">Copper binding plastocyanin/azurin family protein</fullName>
    </submittedName>
</protein>
<dbReference type="InterPro" id="IPR050845">
    <property type="entry name" value="Cu-binding_ET"/>
</dbReference>
<dbReference type="PANTHER" id="PTHR38439">
    <property type="entry name" value="AURACYANIN-B"/>
    <property type="match status" value="1"/>
</dbReference>
<keyword evidence="2" id="KW-0186">Copper</keyword>
<dbReference type="InterPro" id="IPR000923">
    <property type="entry name" value="BlueCu_1"/>
</dbReference>
<gene>
    <name evidence="5" type="ORF">EV700_0122</name>
</gene>
<dbReference type="InterPro" id="IPR033138">
    <property type="entry name" value="Cu_oxidase_CS"/>
</dbReference>
<dbReference type="Proteomes" id="UP000292423">
    <property type="component" value="Unassembled WGS sequence"/>
</dbReference>
<evidence type="ECO:0000256" key="2">
    <source>
        <dbReference type="ARBA" id="ARBA00023008"/>
    </source>
</evidence>
<feature type="chain" id="PRO_5020523251" evidence="3">
    <location>
        <begin position="24"/>
        <end position="176"/>
    </location>
</feature>
<evidence type="ECO:0000313" key="6">
    <source>
        <dbReference type="Proteomes" id="UP000292423"/>
    </source>
</evidence>
<dbReference type="RefSeq" id="WP_130410428.1">
    <property type="nucleotide sequence ID" value="NZ_SHKX01000003.1"/>
</dbReference>
<evidence type="ECO:0000256" key="3">
    <source>
        <dbReference type="SAM" id="SignalP"/>
    </source>
</evidence>
<keyword evidence="3" id="KW-0732">Signal</keyword>
<dbReference type="AlphaFoldDB" id="A0A4Q7ZC04"/>
<reference evidence="5 6" key="1">
    <citation type="submission" date="2019-02" db="EMBL/GenBank/DDBJ databases">
        <title>Genomic Encyclopedia of Type Strains, Phase IV (KMG-IV): sequencing the most valuable type-strain genomes for metagenomic binning, comparative biology and taxonomic classification.</title>
        <authorList>
            <person name="Goeker M."/>
        </authorList>
    </citation>
    <scope>NUCLEOTIDE SEQUENCE [LARGE SCALE GENOMIC DNA]</scope>
    <source>
        <strain evidence="5 6">DSM 105135</strain>
    </source>
</reference>
<comment type="caution">
    <text evidence="5">The sequence shown here is derived from an EMBL/GenBank/DDBJ whole genome shotgun (WGS) entry which is preliminary data.</text>
</comment>
<evidence type="ECO:0000259" key="4">
    <source>
        <dbReference type="Pfam" id="PF00127"/>
    </source>
</evidence>